<evidence type="ECO:0000313" key="1">
    <source>
        <dbReference type="EMBL" id="KAJ2980415.1"/>
    </source>
</evidence>
<accession>A0ACC1NMA4</accession>
<comment type="caution">
    <text evidence="1">The sequence shown here is derived from an EMBL/GenBank/DDBJ whole genome shotgun (WGS) entry which is preliminary data.</text>
</comment>
<dbReference type="Proteomes" id="UP001143856">
    <property type="component" value="Unassembled WGS sequence"/>
</dbReference>
<dbReference type="EMBL" id="JAPDGR010001687">
    <property type="protein sequence ID" value="KAJ2980415.1"/>
    <property type="molecule type" value="Genomic_DNA"/>
</dbReference>
<sequence>MSKYTNSSARRPCYVGKLEETYDPHVLRGAWLLLLSRYSGGGAVETRDVSSAETFEIPADVNMETSAFLHQVRQTMIGGVCLTYGPMHTFPLADRRSHSESTTFRTAMTHNGTDLTDLDACQIAVFVTDGAVNISVDASLSSSEHDQCLPEHLFGQFQTVAAQLQNAVCNSTIGMINFMGPADWDDAAMYELPFPKVNRTTLHSMMLENSQPGWLAIDAWDGTLTYAELDQLSDVVAHKLRHAGVCRGTFVPLFIEKSMWHPVSIFACSKLGVPWVTIPFELPLGRVQSKISQLEDKYGQRSRVCLSSKGQREKAAAFVQEVIEVGADMAHATTNGLDSNGTVHPHDDVNTDNKLPPSSLSDCAYVIFTSGTTGAPKGITISQQNICSFIPAWINLRGHPGGVGIREGHILSHASDVSILEIMVALCTGSCLCILSEDERIDDLGPALARYNVTNLHTTPSISEILDPAELPSLRHIHFVGEWTTQALVERWLKTVDVLVTYGPAEITNECSGLHVHRGADFGNGCIGKPFGSRMYIVNPENLHQRLPRGFVGEIIVEGPGVSAGYVASSQQEASAFVKDLAWAAGNNGNPRRFYRTGDLGYVDTDNLFFCQGRKDLQVKIRGQRIELAEVEHQISTVMPKGTCVVDAITLRTGAKSLVAFLQLSEASSVNQDELVESLKTHLLAHLPPTFVPSSFIFVDQIPLGTTGKANRKTLREMAEAGLKNPSHAKISAAGTTSAPNGTYPTDRTNNIPAVNELSLEEALRRLWASVLNLAVEEVLPDSHFFKLGGDSVVAMKLVSSARKQSIALSSTQIYRTPILKALVAALKPSAKPPSTAIPISGIDYQHPIVAPFPAKPIQAYVPQGSVSLSNGNSPKDSSSPSHVNQVNGTSKAPKTTKLSARVNGSAKPEHTTTAVARDSAPTNGTSTSIRQTNGIYSQSKHDIANSWGIDAESIEDVSHATPMQESSFALSHINPAAHFMQLEFEIPEDVQIQRVCDAWRRVADRNAILRTRFFPSPTGLLQVVLADDFHWESRLEVVSNSARLRLREDLMKNSAHLSELVVFRAPDEKAQTLIWTVHHALVDPYAAELIVNAVKKAYKGHVIPPMESLISFSSSSQSGPPNTVEEASYWKAILQDFRGILFPSIPKPHGSVRVSTRLSRTACKLQSISATRHNSTVLLRAAWALTVAKMTRVDDVLFGVVVNGRVNARSKNVAGPLSNIVPVRTKVNPAASVEEFLEQVHQGMIAMEPFEQTNISRISNIDKDLQRACKFQNTLCIQALQAEVDEPGLHDIDWMEPLDKPSWGSSYALAVDCFVNRDETKLVARYDGSISEEAASEILACFGEVVQALSSAAPEMMLRDALEKKVVKAAISNTIADSVETLLRTFLLPGEDCAVCALKTQKAPETLVAFIQVDDKMTESAFADKVASLRHQLEDKLPRHEVPSAFYRMPTSREPEQKRDLSTSEVPSAVHPDWVLKQLGTDAMFIDDIATATPFQTEIVGGMVQMPGAGTFVRRYPILPEMDVDRLSKAWDLLDSSHFLHGQKWTSTVTKTWQLPKQVSIPFASTQGALAVHSRAPPSPT</sequence>
<name>A0ACC1NMA4_9PEZI</name>
<organism evidence="1 2">
    <name type="scientific">Xylaria curta</name>
    <dbReference type="NCBI Taxonomy" id="42375"/>
    <lineage>
        <taxon>Eukaryota</taxon>
        <taxon>Fungi</taxon>
        <taxon>Dikarya</taxon>
        <taxon>Ascomycota</taxon>
        <taxon>Pezizomycotina</taxon>
        <taxon>Sordariomycetes</taxon>
        <taxon>Xylariomycetidae</taxon>
        <taxon>Xylariales</taxon>
        <taxon>Xylariaceae</taxon>
        <taxon>Xylaria</taxon>
    </lineage>
</organism>
<keyword evidence="2" id="KW-1185">Reference proteome</keyword>
<gene>
    <name evidence="1" type="ORF">NUW58_g6948</name>
</gene>
<protein>
    <submittedName>
        <fullName evidence="1">Uncharacterized protein</fullName>
    </submittedName>
</protein>
<evidence type="ECO:0000313" key="2">
    <source>
        <dbReference type="Proteomes" id="UP001143856"/>
    </source>
</evidence>
<reference evidence="1" key="1">
    <citation type="submission" date="2022-10" db="EMBL/GenBank/DDBJ databases">
        <title>Genome Sequence of Xylaria curta.</title>
        <authorList>
            <person name="Buettner E."/>
        </authorList>
    </citation>
    <scope>NUCLEOTIDE SEQUENCE</scope>
    <source>
        <strain evidence="1">Babe10</strain>
    </source>
</reference>
<proteinExistence type="predicted"/>